<protein>
    <submittedName>
        <fullName evidence="2 3">Uncharacterized protein</fullName>
    </submittedName>
</protein>
<name>K7KCK8_SOYBN</name>
<dbReference type="EMBL" id="CM000836">
    <property type="protein sequence ID" value="KRH65401.1"/>
    <property type="molecule type" value="Genomic_DNA"/>
</dbReference>
<keyword evidence="1" id="KW-1133">Transmembrane helix</keyword>
<dbReference type="Proteomes" id="UP000008827">
    <property type="component" value="Chromosome 3"/>
</dbReference>
<dbReference type="InParanoid" id="K7KCK8"/>
<feature type="transmembrane region" description="Helical" evidence="1">
    <location>
        <begin position="26"/>
        <end position="48"/>
    </location>
</feature>
<sequence>MLSSSRVMQVSIVYLWLDGLCTRWKFVSSLLVLFITSSFLLLQVFGCIDRMERESNCRTSWMDLIA</sequence>
<reference evidence="2" key="3">
    <citation type="submission" date="2018-07" db="EMBL/GenBank/DDBJ databases">
        <title>WGS assembly of Glycine max.</title>
        <authorList>
            <person name="Schmutz J."/>
            <person name="Cannon S."/>
            <person name="Schlueter J."/>
            <person name="Ma J."/>
            <person name="Mitros T."/>
            <person name="Nelson W."/>
            <person name="Hyten D."/>
            <person name="Song Q."/>
            <person name="Thelen J."/>
            <person name="Cheng J."/>
            <person name="Xu D."/>
            <person name="Hellsten U."/>
            <person name="May G."/>
            <person name="Yu Y."/>
            <person name="Sakurai T."/>
            <person name="Umezawa T."/>
            <person name="Bhattacharyya M."/>
            <person name="Sandhu D."/>
            <person name="Valliyodan B."/>
            <person name="Lindquist E."/>
            <person name="Peto M."/>
            <person name="Grant D."/>
            <person name="Shu S."/>
            <person name="Goodstein D."/>
            <person name="Barry K."/>
            <person name="Futrell-Griggs M."/>
            <person name="Abernathy B."/>
            <person name="Du J."/>
            <person name="Tian Z."/>
            <person name="Zhu L."/>
            <person name="Gill N."/>
            <person name="Joshi T."/>
            <person name="Libault M."/>
            <person name="Sethuraman A."/>
            <person name="Zhang X."/>
            <person name="Shinozaki K."/>
            <person name="Nguyen H."/>
            <person name="Wing R."/>
            <person name="Cregan P."/>
            <person name="Specht J."/>
            <person name="Grimwood J."/>
            <person name="Rokhsar D."/>
            <person name="Stacey G."/>
            <person name="Shoemaker R."/>
            <person name="Jackson S."/>
        </authorList>
    </citation>
    <scope>NUCLEOTIDE SEQUENCE</scope>
    <source>
        <tissue evidence="2">Callus</tissue>
    </source>
</reference>
<organism evidence="3">
    <name type="scientific">Glycine max</name>
    <name type="common">Soybean</name>
    <name type="synonym">Glycine hispida</name>
    <dbReference type="NCBI Taxonomy" id="3847"/>
    <lineage>
        <taxon>Eukaryota</taxon>
        <taxon>Viridiplantae</taxon>
        <taxon>Streptophyta</taxon>
        <taxon>Embryophyta</taxon>
        <taxon>Tracheophyta</taxon>
        <taxon>Spermatophyta</taxon>
        <taxon>Magnoliopsida</taxon>
        <taxon>eudicotyledons</taxon>
        <taxon>Gunneridae</taxon>
        <taxon>Pentapetalae</taxon>
        <taxon>rosids</taxon>
        <taxon>fabids</taxon>
        <taxon>Fabales</taxon>
        <taxon>Fabaceae</taxon>
        <taxon>Papilionoideae</taxon>
        <taxon>50 kb inversion clade</taxon>
        <taxon>NPAAA clade</taxon>
        <taxon>indigoferoid/millettioid clade</taxon>
        <taxon>Phaseoleae</taxon>
        <taxon>Glycine</taxon>
        <taxon>Glycine subgen. Soja</taxon>
    </lineage>
</organism>
<reference evidence="3" key="2">
    <citation type="submission" date="2018-02" db="UniProtKB">
        <authorList>
            <consortium name="EnsemblPlants"/>
        </authorList>
    </citation>
    <scope>IDENTIFICATION</scope>
    <source>
        <strain evidence="3">Williams 82</strain>
    </source>
</reference>
<proteinExistence type="predicted"/>
<dbReference type="PaxDb" id="3847-GLYMA03G03896.1"/>
<evidence type="ECO:0000313" key="4">
    <source>
        <dbReference type="Proteomes" id="UP000008827"/>
    </source>
</evidence>
<keyword evidence="1" id="KW-0812">Transmembrane</keyword>
<dbReference type="EnsemblPlants" id="KRH65401">
    <property type="protein sequence ID" value="KRH65401"/>
    <property type="gene ID" value="GLYMA_03G033000"/>
</dbReference>
<evidence type="ECO:0000256" key="1">
    <source>
        <dbReference type="SAM" id="Phobius"/>
    </source>
</evidence>
<dbReference type="Gramene" id="KRH65401">
    <property type="protein sequence ID" value="KRH65401"/>
    <property type="gene ID" value="GLYMA_03G033000"/>
</dbReference>
<dbReference type="HOGENOM" id="CLU_2836304_0_0_1"/>
<accession>K7KCK8</accession>
<evidence type="ECO:0000313" key="2">
    <source>
        <dbReference type="EMBL" id="KRH65401.1"/>
    </source>
</evidence>
<keyword evidence="1" id="KW-0472">Membrane</keyword>
<dbReference type="AlphaFoldDB" id="K7KCK8"/>
<reference evidence="2 3" key="1">
    <citation type="journal article" date="2010" name="Nature">
        <title>Genome sequence of the palaeopolyploid soybean.</title>
        <authorList>
            <person name="Schmutz J."/>
            <person name="Cannon S.B."/>
            <person name="Schlueter J."/>
            <person name="Ma J."/>
            <person name="Mitros T."/>
            <person name="Nelson W."/>
            <person name="Hyten D.L."/>
            <person name="Song Q."/>
            <person name="Thelen J.J."/>
            <person name="Cheng J."/>
            <person name="Xu D."/>
            <person name="Hellsten U."/>
            <person name="May G.D."/>
            <person name="Yu Y."/>
            <person name="Sakurai T."/>
            <person name="Umezawa T."/>
            <person name="Bhattacharyya M.K."/>
            <person name="Sandhu D."/>
            <person name="Valliyodan B."/>
            <person name="Lindquist E."/>
            <person name="Peto M."/>
            <person name="Grant D."/>
            <person name="Shu S."/>
            <person name="Goodstein D."/>
            <person name="Barry K."/>
            <person name="Futrell-Griggs M."/>
            <person name="Abernathy B."/>
            <person name="Du J."/>
            <person name="Tian Z."/>
            <person name="Zhu L."/>
            <person name="Gill N."/>
            <person name="Joshi T."/>
            <person name="Libault M."/>
            <person name="Sethuraman A."/>
            <person name="Zhang X.-C."/>
            <person name="Shinozaki K."/>
            <person name="Nguyen H.T."/>
            <person name="Wing R.A."/>
            <person name="Cregan P."/>
            <person name="Specht J."/>
            <person name="Grimwood J."/>
            <person name="Rokhsar D."/>
            <person name="Stacey G."/>
            <person name="Shoemaker R.C."/>
            <person name="Jackson S.A."/>
        </authorList>
    </citation>
    <scope>NUCLEOTIDE SEQUENCE [LARGE SCALE GENOMIC DNA]</scope>
    <source>
        <strain evidence="3">cv. Williams 82</strain>
        <tissue evidence="2">Callus</tissue>
    </source>
</reference>
<evidence type="ECO:0000313" key="3">
    <source>
        <dbReference type="EnsemblPlants" id="KRH65401"/>
    </source>
</evidence>
<gene>
    <name evidence="2" type="ORF">GLYMA_03G033000</name>
</gene>
<keyword evidence="4" id="KW-1185">Reference proteome</keyword>